<evidence type="ECO:0000259" key="3">
    <source>
        <dbReference type="Pfam" id="PF12936"/>
    </source>
</evidence>
<evidence type="ECO:0000313" key="4">
    <source>
        <dbReference type="EMBL" id="KAF3452478.1"/>
    </source>
</evidence>
<organism evidence="4 5">
    <name type="scientific">Rhamnella rubrinervis</name>
    <dbReference type="NCBI Taxonomy" id="2594499"/>
    <lineage>
        <taxon>Eukaryota</taxon>
        <taxon>Viridiplantae</taxon>
        <taxon>Streptophyta</taxon>
        <taxon>Embryophyta</taxon>
        <taxon>Tracheophyta</taxon>
        <taxon>Spermatophyta</taxon>
        <taxon>Magnoliopsida</taxon>
        <taxon>eudicotyledons</taxon>
        <taxon>Gunneridae</taxon>
        <taxon>Pentapetalae</taxon>
        <taxon>rosids</taxon>
        <taxon>fabids</taxon>
        <taxon>Rosales</taxon>
        <taxon>Rhamnaceae</taxon>
        <taxon>rhamnoid group</taxon>
        <taxon>Rhamneae</taxon>
        <taxon>Rhamnella</taxon>
    </lineage>
</organism>
<gene>
    <name evidence="4" type="ORF">FNV43_RR02911</name>
</gene>
<feature type="region of interest" description="Disordered" evidence="2">
    <location>
        <begin position="540"/>
        <end position="601"/>
    </location>
</feature>
<feature type="domain" description="Kri1-like C-terminal" evidence="3">
    <location>
        <begin position="453"/>
        <end position="539"/>
    </location>
</feature>
<dbReference type="GO" id="GO:0005730">
    <property type="term" value="C:nucleolus"/>
    <property type="evidence" value="ECO:0007669"/>
    <property type="project" value="TreeGrafter"/>
</dbReference>
<sequence length="633" mass="74086">MARKLFDDGNDSDNEELSKIEVDKAFARRYEHNKQRESLQRYEELKKKGLISQPEVPSSSKGEDEEGEESDEFSSDRESVWSDEEFDDLLRPCKEKEKEFFETLIRLRNKDPSLRDENVTLFKMYDPLKKKGPEFVDNDNNNDDGKGKKKKMKTYDEEQEEIRKAFLEAAEDKEDEDELLRVKNKVGVDVDASDGEIKNLKPWLEEGKEVVDDELDKLSEEERFDEEVDEYEFRFQENAGDRIMGHSREVEGSVRKKVNARKEQRKHKEERMEIAKLEREEELRHLKNLKKKEIDDRVKKIMESAGIGEEEVVSLSAKELENEFDPEEYDRMMNKAFGDEYYEAEDVDSGFGSDRDGDEDDGEIEKPDFDKEDELLGLPKGWDGCGDGNGFLATRERILKMKDDGDHDDDDDDDDEEEEEEEEEVKQEEEKEEEVKQGGKRKRKRELALLEKAKEAMMEEYYKLDYEDVIGDLKTRFKYTKIKPNRYGLSAAEILKMDEQELNQYVSLKKLAPYSDKEWKVPNSKRQQMKMRIKELKKKEVNYHKIGKKQKRVSNDANASTSSGDAREDNKPQLEDSNADMSNLSRKARRKRHQAELKLSHSRLMAYGLASKPKKKQNTELEPLILASVAGKR</sequence>
<name>A0A8K0HI33_9ROSA</name>
<feature type="compositionally biased region" description="Basic and acidic residues" evidence="2">
    <location>
        <begin position="565"/>
        <end position="574"/>
    </location>
</feature>
<comment type="similarity">
    <text evidence="1">Belongs to the KRI1 family.</text>
</comment>
<dbReference type="InterPro" id="IPR018034">
    <property type="entry name" value="Kri1"/>
</dbReference>
<feature type="compositionally biased region" description="Polar residues" evidence="2">
    <location>
        <begin position="555"/>
        <end position="564"/>
    </location>
</feature>
<comment type="caution">
    <text evidence="4">The sequence shown here is derived from an EMBL/GenBank/DDBJ whole genome shotgun (WGS) entry which is preliminary data.</text>
</comment>
<dbReference type="Pfam" id="PF12936">
    <property type="entry name" value="Kri1_C"/>
    <property type="match status" value="1"/>
</dbReference>
<feature type="region of interest" description="Disordered" evidence="2">
    <location>
        <begin position="130"/>
        <end position="156"/>
    </location>
</feature>
<reference evidence="4" key="1">
    <citation type="submission" date="2020-03" db="EMBL/GenBank/DDBJ databases">
        <title>A high-quality chromosome-level genome assembly of a woody plant with both climbing and erect habits, Rhamnella rubrinervis.</title>
        <authorList>
            <person name="Lu Z."/>
            <person name="Yang Y."/>
            <person name="Zhu X."/>
            <person name="Sun Y."/>
        </authorList>
    </citation>
    <scope>NUCLEOTIDE SEQUENCE</scope>
    <source>
        <strain evidence="4">BYM</strain>
        <tissue evidence="4">Leaf</tissue>
    </source>
</reference>
<dbReference type="Proteomes" id="UP000796880">
    <property type="component" value="Unassembled WGS sequence"/>
</dbReference>
<evidence type="ECO:0000256" key="2">
    <source>
        <dbReference type="SAM" id="MobiDB-lite"/>
    </source>
</evidence>
<feature type="compositionally biased region" description="Basic and acidic residues" evidence="2">
    <location>
        <begin position="37"/>
        <end position="47"/>
    </location>
</feature>
<dbReference type="PANTHER" id="PTHR14490:SF5">
    <property type="entry name" value="PROTEIN KRI1 HOMOLOG"/>
    <property type="match status" value="1"/>
</dbReference>
<dbReference type="EMBL" id="VOIH02000002">
    <property type="protein sequence ID" value="KAF3452478.1"/>
    <property type="molecule type" value="Genomic_DNA"/>
</dbReference>
<feature type="region of interest" description="Disordered" evidence="2">
    <location>
        <begin position="400"/>
        <end position="443"/>
    </location>
</feature>
<dbReference type="GO" id="GO:0030686">
    <property type="term" value="C:90S preribosome"/>
    <property type="evidence" value="ECO:0007669"/>
    <property type="project" value="TreeGrafter"/>
</dbReference>
<dbReference type="OrthoDB" id="10252032at2759"/>
<dbReference type="PANTHER" id="PTHR14490">
    <property type="entry name" value="ZINC FINGER, ZZ TYPE"/>
    <property type="match status" value="1"/>
</dbReference>
<proteinExistence type="inferred from homology"/>
<dbReference type="GO" id="GO:0000447">
    <property type="term" value="P:endonucleolytic cleavage in ITS1 to separate SSU-rRNA from 5.8S rRNA and LSU-rRNA from tricistronic rRNA transcript (SSU-rRNA, 5.8S rRNA, LSU-rRNA)"/>
    <property type="evidence" value="ECO:0007669"/>
    <property type="project" value="TreeGrafter"/>
</dbReference>
<feature type="compositionally biased region" description="Acidic residues" evidence="2">
    <location>
        <begin position="63"/>
        <end position="73"/>
    </location>
</feature>
<dbReference type="AlphaFoldDB" id="A0A8K0HI33"/>
<feature type="region of interest" description="Disordered" evidence="2">
    <location>
        <begin position="37"/>
        <end position="83"/>
    </location>
</feature>
<feature type="compositionally biased region" description="Polar residues" evidence="2">
    <location>
        <begin position="575"/>
        <end position="585"/>
    </location>
</feature>
<dbReference type="Pfam" id="PF05178">
    <property type="entry name" value="Kri1"/>
    <property type="match status" value="1"/>
</dbReference>
<evidence type="ECO:0000256" key="1">
    <source>
        <dbReference type="ARBA" id="ARBA00007473"/>
    </source>
</evidence>
<accession>A0A8K0HI33</accession>
<feature type="region of interest" description="Disordered" evidence="2">
    <location>
        <begin position="244"/>
        <end position="271"/>
    </location>
</feature>
<protein>
    <recommendedName>
        <fullName evidence="3">Kri1-like C-terminal domain-containing protein</fullName>
    </recommendedName>
</protein>
<keyword evidence="5" id="KW-1185">Reference proteome</keyword>
<dbReference type="InterPro" id="IPR024626">
    <property type="entry name" value="Kri1-like_C"/>
</dbReference>
<feature type="region of interest" description="Disordered" evidence="2">
    <location>
        <begin position="335"/>
        <end position="387"/>
    </location>
</feature>
<feature type="compositionally biased region" description="Acidic residues" evidence="2">
    <location>
        <begin position="406"/>
        <end position="432"/>
    </location>
</feature>
<evidence type="ECO:0000313" key="5">
    <source>
        <dbReference type="Proteomes" id="UP000796880"/>
    </source>
</evidence>